<feature type="compositionally biased region" description="Low complexity" evidence="2">
    <location>
        <begin position="545"/>
        <end position="557"/>
    </location>
</feature>
<feature type="region of interest" description="Disordered" evidence="2">
    <location>
        <begin position="1"/>
        <end position="403"/>
    </location>
</feature>
<feature type="compositionally biased region" description="Polar residues" evidence="2">
    <location>
        <begin position="267"/>
        <end position="283"/>
    </location>
</feature>
<feature type="compositionally biased region" description="Low complexity" evidence="2">
    <location>
        <begin position="200"/>
        <end position="243"/>
    </location>
</feature>
<keyword evidence="1" id="KW-0175">Coiled coil</keyword>
<feature type="compositionally biased region" description="Pro residues" evidence="2">
    <location>
        <begin position="807"/>
        <end position="819"/>
    </location>
</feature>
<feature type="compositionally biased region" description="Low complexity" evidence="2">
    <location>
        <begin position="110"/>
        <end position="119"/>
    </location>
</feature>
<feature type="compositionally biased region" description="Polar residues" evidence="2">
    <location>
        <begin position="486"/>
        <end position="502"/>
    </location>
</feature>
<evidence type="ECO:0000256" key="2">
    <source>
        <dbReference type="SAM" id="MobiDB-lite"/>
    </source>
</evidence>
<evidence type="ECO:0000313" key="3">
    <source>
        <dbReference type="EMBL" id="CAB9517060.1"/>
    </source>
</evidence>
<feature type="compositionally biased region" description="Basic and acidic residues" evidence="2">
    <location>
        <begin position="866"/>
        <end position="880"/>
    </location>
</feature>
<dbReference type="EMBL" id="CAICTM010000826">
    <property type="protein sequence ID" value="CAB9517060.1"/>
    <property type="molecule type" value="Genomic_DNA"/>
</dbReference>
<protein>
    <submittedName>
        <fullName evidence="3">Uncharacterized protein</fullName>
    </submittedName>
</protein>
<feature type="compositionally biased region" description="Polar residues" evidence="2">
    <location>
        <begin position="881"/>
        <end position="896"/>
    </location>
</feature>
<comment type="caution">
    <text evidence="3">The sequence shown here is derived from an EMBL/GenBank/DDBJ whole genome shotgun (WGS) entry which is preliminary data.</text>
</comment>
<feature type="compositionally biased region" description="Basic and acidic residues" evidence="2">
    <location>
        <begin position="244"/>
        <end position="257"/>
    </location>
</feature>
<feature type="compositionally biased region" description="Basic and acidic residues" evidence="2">
    <location>
        <begin position="338"/>
        <end position="357"/>
    </location>
</feature>
<dbReference type="Proteomes" id="UP001153069">
    <property type="component" value="Unassembled WGS sequence"/>
</dbReference>
<feature type="compositionally biased region" description="Polar residues" evidence="2">
    <location>
        <begin position="66"/>
        <end position="77"/>
    </location>
</feature>
<organism evidence="3 4">
    <name type="scientific">Seminavis robusta</name>
    <dbReference type="NCBI Taxonomy" id="568900"/>
    <lineage>
        <taxon>Eukaryota</taxon>
        <taxon>Sar</taxon>
        <taxon>Stramenopiles</taxon>
        <taxon>Ochrophyta</taxon>
        <taxon>Bacillariophyta</taxon>
        <taxon>Bacillariophyceae</taxon>
        <taxon>Bacillariophycidae</taxon>
        <taxon>Naviculales</taxon>
        <taxon>Naviculaceae</taxon>
        <taxon>Seminavis</taxon>
    </lineage>
</organism>
<feature type="compositionally biased region" description="Low complexity" evidence="2">
    <location>
        <begin position="328"/>
        <end position="337"/>
    </location>
</feature>
<reference evidence="3" key="1">
    <citation type="submission" date="2020-06" db="EMBL/GenBank/DDBJ databases">
        <authorList>
            <consortium name="Plant Systems Biology data submission"/>
        </authorList>
    </citation>
    <scope>NUCLEOTIDE SEQUENCE</scope>
    <source>
        <strain evidence="3">D6</strain>
    </source>
</reference>
<sequence length="927" mass="101405">MSRPSFRNKNRNNTPWKTDSASGAASDGSNATGRTITPTSSQEDNNNNNNNNNRMNPAASRRGTGLSKSGSFRFSTRSTDDRKPWLDAGKSPRTFVDEEEGKEHNERRTSTNMRRTTSSEQANVLHAPTLSPKSSSKRKVLTMPSSPLQRKNPFDDASEVVNHAAPNKSFDDLWDESEHAGAADSGTPHAHVLLNEPMISTPKTPASAATASAAAKTPPAALATPSMSTPKQPPQNNSSNNNKTEIDTSRFIKKDVDTSSFGKKKQQVNTPKQQQEENTQVDTSKFIKTGSRAPPNTPIDAVYSVGGAAAAAEEKPRANPIRHRRKSANSTTNNTTTKETKTEKEKSKKTKEAAKEEKKKKKKEAKSPPSKPPPSKGGPPGKGGGPPGKGGPPAAPAIKPASEYKNKDEAIVGLEKQLDRVTFLQKRQFDQLSSLKKMLLSSRAKEKETTKANDKLQKSMDKNEKKMEKLEKQLEQSQTKLKHAEQQSTSSSLSVATPKRNNTAAAVAATAAVTSGVSAAELQEKDDKIAELERKLEEMTRQQEEAQQTKQAEVETQVQEKDAKIAELEQRLQDLDAKDKEISEQADNFRAIYESKMIKKAELISSLHEEIEEMRVQLTTANSSIEQLEEERNYSRAKMAELNDMVSSKGGLSNKEQELIDRAAEISNLTSKLNVAEGKVQDRDSKIYKLEDDVKGVFTLAQQLCDAFVGDDEDKKSQQRLLLESSESPAQSSQLLLMNMMNMLDVLKTKVDVLQKERDDMNAKAADRGIQLAESHIRVDKLRTELRRMRAERERERAGRGGGRGRGPPPNGAGPPPPAARHGSHTAGPDGALPLPPHQGQNSTSPTGGRWLSNGPPPTQNNLRNKSSDNLKGRMVDASERSSNTAPVATTPTQRPSRFMSFLKGNLTQEVGPEPSKDASPPLIVQT</sequence>
<proteinExistence type="predicted"/>
<feature type="compositionally biased region" description="Low complexity" evidence="2">
    <location>
        <begin position="19"/>
        <end position="31"/>
    </location>
</feature>
<feature type="compositionally biased region" description="Basic and acidic residues" evidence="2">
    <location>
        <begin position="785"/>
        <end position="799"/>
    </location>
</feature>
<name>A0A9N8HLP6_9STRA</name>
<feature type="region of interest" description="Disordered" evidence="2">
    <location>
        <begin position="785"/>
        <end position="927"/>
    </location>
</feature>
<dbReference type="PANTHER" id="PTHR45615:SF80">
    <property type="entry name" value="GRIP DOMAIN-CONTAINING PROTEIN"/>
    <property type="match status" value="1"/>
</dbReference>
<feature type="compositionally biased region" description="Basic residues" evidence="2">
    <location>
        <begin position="1"/>
        <end position="10"/>
    </location>
</feature>
<dbReference type="PANTHER" id="PTHR45615">
    <property type="entry name" value="MYOSIN HEAVY CHAIN, NON-MUSCLE"/>
    <property type="match status" value="1"/>
</dbReference>
<feature type="compositionally biased region" description="Polar residues" evidence="2">
    <location>
        <begin position="32"/>
        <end position="44"/>
    </location>
</feature>
<dbReference type="AlphaFoldDB" id="A0A9N8HLP6"/>
<evidence type="ECO:0000313" key="4">
    <source>
        <dbReference type="Proteomes" id="UP001153069"/>
    </source>
</evidence>
<feature type="compositionally biased region" description="Basic and acidic residues" evidence="2">
    <location>
        <begin position="443"/>
        <end position="474"/>
    </location>
</feature>
<evidence type="ECO:0000256" key="1">
    <source>
        <dbReference type="SAM" id="Coils"/>
    </source>
</evidence>
<gene>
    <name evidence="3" type="ORF">SEMRO_827_G207920.1</name>
</gene>
<keyword evidence="4" id="KW-1185">Reference proteome</keyword>
<feature type="region of interest" description="Disordered" evidence="2">
    <location>
        <begin position="538"/>
        <end position="558"/>
    </location>
</feature>
<feature type="compositionally biased region" description="Gly residues" evidence="2">
    <location>
        <begin position="378"/>
        <end position="388"/>
    </location>
</feature>
<feature type="coiled-coil region" evidence="1">
    <location>
        <begin position="611"/>
        <end position="645"/>
    </location>
</feature>
<accession>A0A9N8HLP6</accession>
<feature type="region of interest" description="Disordered" evidence="2">
    <location>
        <begin position="439"/>
        <end position="506"/>
    </location>
</feature>